<dbReference type="EMBL" id="AP022605">
    <property type="protein sequence ID" value="BBZ06164.1"/>
    <property type="molecule type" value="Genomic_DNA"/>
</dbReference>
<reference evidence="2 3" key="1">
    <citation type="journal article" date="2019" name="Emerg. Microbes Infect.">
        <title>Comprehensive subspecies identification of 175 nontuberculous mycobacteria species based on 7547 genomic profiles.</title>
        <authorList>
            <person name="Matsumoto Y."/>
            <person name="Kinjo T."/>
            <person name="Motooka D."/>
            <person name="Nabeya D."/>
            <person name="Jung N."/>
            <person name="Uechi K."/>
            <person name="Horii T."/>
            <person name="Iida T."/>
            <person name="Fujita J."/>
            <person name="Nakamura S."/>
        </authorList>
    </citation>
    <scope>NUCLEOTIDE SEQUENCE [LARGE SCALE GENOMIC DNA]</scope>
    <source>
        <strain evidence="2 3">JCM 12405</strain>
    </source>
</reference>
<evidence type="ECO:0000313" key="2">
    <source>
        <dbReference type="EMBL" id="BBZ06164.1"/>
    </source>
</evidence>
<evidence type="ECO:0000313" key="3">
    <source>
        <dbReference type="Proteomes" id="UP000467201"/>
    </source>
</evidence>
<protein>
    <submittedName>
        <fullName evidence="2">Uncharacterized protein</fullName>
    </submittedName>
</protein>
<evidence type="ECO:0000256" key="1">
    <source>
        <dbReference type="SAM" id="MobiDB-lite"/>
    </source>
</evidence>
<accession>A0A7I7VLP1</accession>
<feature type="region of interest" description="Disordered" evidence="1">
    <location>
        <begin position="46"/>
        <end position="69"/>
    </location>
</feature>
<name>A0A7I7VLP1_9MYCO</name>
<gene>
    <name evidence="2" type="ORF">MDOR_03330</name>
</gene>
<dbReference type="KEGG" id="mdr:MDOR_03330"/>
<sequence length="113" mass="12053">MFEEAAVDLGEGLQAWSDARSGKRKGKRVGFPRFKKTGAVASFRLRNKHPNGKPAAIRIAGPQQAPPTCTPPACTPPACTRPDPTMPAAGSVWTGAIGVCGGRHRRRRRGCPH</sequence>
<dbReference type="Proteomes" id="UP000467201">
    <property type="component" value="Chromosome"/>
</dbReference>
<dbReference type="AlphaFoldDB" id="A0A7I7VLP1"/>
<organism evidence="2 3">
    <name type="scientific">Mycolicibacterium doricum</name>
    <dbReference type="NCBI Taxonomy" id="126673"/>
    <lineage>
        <taxon>Bacteria</taxon>
        <taxon>Bacillati</taxon>
        <taxon>Actinomycetota</taxon>
        <taxon>Actinomycetes</taxon>
        <taxon>Mycobacteriales</taxon>
        <taxon>Mycobacteriaceae</taxon>
        <taxon>Mycolicibacterium</taxon>
    </lineage>
</organism>
<proteinExistence type="predicted"/>